<organism evidence="1 2">
    <name type="scientific">Ajellomyces capsulatus</name>
    <name type="common">Darling's disease fungus</name>
    <name type="synonym">Histoplasma capsulatum</name>
    <dbReference type="NCBI Taxonomy" id="5037"/>
    <lineage>
        <taxon>Eukaryota</taxon>
        <taxon>Fungi</taxon>
        <taxon>Dikarya</taxon>
        <taxon>Ascomycota</taxon>
        <taxon>Pezizomycotina</taxon>
        <taxon>Eurotiomycetes</taxon>
        <taxon>Eurotiomycetidae</taxon>
        <taxon>Onygenales</taxon>
        <taxon>Ajellomycetaceae</taxon>
        <taxon>Histoplasma</taxon>
    </lineage>
</organism>
<dbReference type="AlphaFoldDB" id="A0A8H7YU67"/>
<dbReference type="Proteomes" id="UP000670092">
    <property type="component" value="Unassembled WGS sequence"/>
</dbReference>
<dbReference type="VEuPathDB" id="FungiDB:I7I52_06951"/>
<reference evidence="1 2" key="1">
    <citation type="submission" date="2021-01" db="EMBL/GenBank/DDBJ databases">
        <title>Chromosome-level genome assembly of a human fungal pathogen reveals clustering of transcriptionally co-regulated genes.</title>
        <authorList>
            <person name="Voorhies M."/>
            <person name="Cohen S."/>
            <person name="Shea T.P."/>
            <person name="Petrus S."/>
            <person name="Munoz J.F."/>
            <person name="Poplawski S."/>
            <person name="Goldman W.E."/>
            <person name="Michael T."/>
            <person name="Cuomo C.A."/>
            <person name="Sil A."/>
            <person name="Beyhan S."/>
        </authorList>
    </citation>
    <scope>NUCLEOTIDE SEQUENCE [LARGE SCALE GENOMIC DNA]</scope>
    <source>
        <strain evidence="1 2">G184AR</strain>
    </source>
</reference>
<evidence type="ECO:0000313" key="2">
    <source>
        <dbReference type="Proteomes" id="UP000670092"/>
    </source>
</evidence>
<proteinExistence type="predicted"/>
<accession>A0A8H7YU67</accession>
<sequence length="118" mass="13197">MNLKSLMANQLVALTKGILPLNPLSYFLEVREWDKALVSAMAATYCQMDQRVNSEESVQQNIPHLPQNGIVNPTAGRLQMQQPIRFYITLSETFSLNVQCPGRIGTVFCQLQLGENTA</sequence>
<comment type="caution">
    <text evidence="1">The sequence shown here is derived from an EMBL/GenBank/DDBJ whole genome shotgun (WGS) entry which is preliminary data.</text>
</comment>
<protein>
    <submittedName>
        <fullName evidence="1">Uncharacterized protein</fullName>
    </submittedName>
</protein>
<evidence type="ECO:0000313" key="1">
    <source>
        <dbReference type="EMBL" id="KAG5296333.1"/>
    </source>
</evidence>
<gene>
    <name evidence="1" type="ORF">I7I52_06951</name>
</gene>
<dbReference type="EMBL" id="JAEVHI010000003">
    <property type="protein sequence ID" value="KAG5296333.1"/>
    <property type="molecule type" value="Genomic_DNA"/>
</dbReference>
<name>A0A8H7YU67_AJECA</name>